<name>A0A368UM08_9BACT</name>
<evidence type="ECO:0000256" key="4">
    <source>
        <dbReference type="ARBA" id="ARBA00022840"/>
    </source>
</evidence>
<dbReference type="HAMAP" id="MF_00092">
    <property type="entry name" value="MutS2"/>
    <property type="match status" value="1"/>
</dbReference>
<evidence type="ECO:0000256" key="1">
    <source>
        <dbReference type="ARBA" id="ARBA00022730"/>
    </source>
</evidence>
<dbReference type="PANTHER" id="PTHR48466:SF2">
    <property type="entry name" value="OS10G0509000 PROTEIN"/>
    <property type="match status" value="1"/>
</dbReference>
<dbReference type="InterPro" id="IPR036187">
    <property type="entry name" value="DNA_mismatch_repair_MutS_sf"/>
</dbReference>
<keyword evidence="7" id="KW-0255">Endonuclease</keyword>
<feature type="compositionally biased region" description="Basic residues" evidence="9">
    <location>
        <begin position="661"/>
        <end position="673"/>
    </location>
</feature>
<evidence type="ECO:0000256" key="8">
    <source>
        <dbReference type="SAM" id="Coils"/>
    </source>
</evidence>
<keyword evidence="3 7" id="KW-0378">Hydrolase</keyword>
<comment type="function">
    <text evidence="7">Acts as a ribosome collision sensor, splitting the ribosome into its 2 subunits. Detects stalled/collided 70S ribosomes which it binds and splits by an ATP-hydrolysis driven conformational change. Acts upstream of the ribosome quality control system (RQC), a ribosome-associated complex that mediates the extraction of incompletely synthesized nascent chains from stalled ribosomes and their subsequent degradation. Probably generates substrates for RQC.</text>
</comment>
<dbReference type="CDD" id="cd06503">
    <property type="entry name" value="ATP-synt_Fo_b"/>
    <property type="match status" value="1"/>
</dbReference>
<dbReference type="SUPFAM" id="SSF52540">
    <property type="entry name" value="P-loop containing nucleoside triphosphate hydrolases"/>
    <property type="match status" value="1"/>
</dbReference>
<dbReference type="EC" id="3.6.4.-" evidence="7"/>
<sequence>MHEQPNLLFNFAAKEIIVIYPDTFEQKLYFNKIRAFITEGCLSEMGRERAEKMTFSNHYENVTNWLKQTHEMMHISDDGREMPAGNFFDVRKPLKKLRVEGLFLEVSELFDLRRALGSVREILRFIESKEKEEFPALYNLAEPVMIYPAVLDKIDTIINKQGEVRDNASPELQRIRREIKSKQGSISGKMSAILKRAQQEGIVDPDATISIRDGRAVIPVLSANKRKISGIVQDESATGKTSYIEPTEIVEINNEIRELNYAERRELVKILSELSVFLRPYMEEMLYAFRFLGIIDFIRAKAMFARRIDGTVPKVHQKTAFLWEKAMHPLLYLQNKAAEKPVIPLDIELNEEQRILLISGPNAGGKSVCLQTVGLLQYMLQCGLPVPVSENSQMGFFNSIFMDIGDEQSIENDLSTYSSHLLNMKNFIRHCDEKSLLLIDEFGTGTEPMLGGAIAEAVLEQLNNQQVYGVITTHYTNLKHFASENSGIINGAMLFDTHLIQPLFKLEMGQPGSSFAFEIARKTGLPENILEKAKNRLGEEHINFDKHLREIIRDKRYWEKKRQSVRDRDKQLESITSRYEHDLEKLKTERNKILEAAKKEANEILASANREIEKTIREIREAQAEKEKTKSLRKNLNDFKEQVEQTGIDEELQRKLDKKIKKIKDRQSGKKKSKETGTETSLKKESPEKKAEPNKPFEPGDAVLLEGQSVPGQIIEVNGKDAVVAFGQLITTIKIVRLKRISKNDYKKSLRQSATRSSSTYSDRLRDKKLSFSPDIDVRGMRAEEAVTKVLNHLDEALLCSAETVKILHGKGNGILRELIRQHIATLPFVSRYYDEHVQYGGSGITIVEIS</sequence>
<dbReference type="GO" id="GO:0016887">
    <property type="term" value="F:ATP hydrolysis activity"/>
    <property type="evidence" value="ECO:0007669"/>
    <property type="project" value="InterPro"/>
</dbReference>
<dbReference type="GO" id="GO:0004519">
    <property type="term" value="F:endonuclease activity"/>
    <property type="evidence" value="ECO:0007669"/>
    <property type="project" value="UniProtKB-UniRule"/>
</dbReference>
<dbReference type="AlphaFoldDB" id="A0A368UM08"/>
<dbReference type="GO" id="GO:0006298">
    <property type="term" value="P:mismatch repair"/>
    <property type="evidence" value="ECO:0007669"/>
    <property type="project" value="InterPro"/>
</dbReference>
<dbReference type="SUPFAM" id="SSF48334">
    <property type="entry name" value="DNA repair protein MutS, domain III"/>
    <property type="match status" value="1"/>
</dbReference>
<evidence type="ECO:0000313" key="11">
    <source>
        <dbReference type="EMBL" id="RCW29050.1"/>
    </source>
</evidence>
<evidence type="ECO:0000256" key="2">
    <source>
        <dbReference type="ARBA" id="ARBA00022741"/>
    </source>
</evidence>
<dbReference type="PIRSF" id="PIRSF005814">
    <property type="entry name" value="MutS_YshD"/>
    <property type="match status" value="1"/>
</dbReference>
<reference evidence="11 12" key="1">
    <citation type="submission" date="2018-07" db="EMBL/GenBank/DDBJ databases">
        <title>Freshwater and sediment microbial communities from various areas in North America, analyzing microbe dynamics in response to fracking.</title>
        <authorList>
            <person name="Lamendella R."/>
        </authorList>
    </citation>
    <scope>NUCLEOTIDE SEQUENCE [LARGE SCALE GENOMIC DNA]</scope>
    <source>
        <strain evidence="11 12">160A</strain>
    </source>
</reference>
<keyword evidence="8" id="KW-0175">Coiled coil</keyword>
<proteinExistence type="inferred from homology"/>
<evidence type="ECO:0000313" key="12">
    <source>
        <dbReference type="Proteomes" id="UP000252733"/>
    </source>
</evidence>
<evidence type="ECO:0000256" key="7">
    <source>
        <dbReference type="HAMAP-Rule" id="MF_00092"/>
    </source>
</evidence>
<evidence type="ECO:0000256" key="6">
    <source>
        <dbReference type="ARBA" id="ARBA00023125"/>
    </source>
</evidence>
<dbReference type="SMART" id="SM00533">
    <property type="entry name" value="MUTSd"/>
    <property type="match status" value="1"/>
</dbReference>
<dbReference type="EC" id="3.1.-.-" evidence="7"/>
<dbReference type="GO" id="GO:0019843">
    <property type="term" value="F:rRNA binding"/>
    <property type="evidence" value="ECO:0007669"/>
    <property type="project" value="UniProtKB-UniRule"/>
</dbReference>
<dbReference type="Pfam" id="PF01713">
    <property type="entry name" value="Smr"/>
    <property type="match status" value="1"/>
</dbReference>
<dbReference type="PANTHER" id="PTHR48466">
    <property type="entry name" value="OS10G0509000 PROTEIN-RELATED"/>
    <property type="match status" value="1"/>
</dbReference>
<dbReference type="FunFam" id="3.40.50.300:FF:001531">
    <property type="entry name" value="Endonuclease MutS2"/>
    <property type="match status" value="1"/>
</dbReference>
<dbReference type="GO" id="GO:0043023">
    <property type="term" value="F:ribosomal large subunit binding"/>
    <property type="evidence" value="ECO:0007669"/>
    <property type="project" value="UniProtKB-UniRule"/>
</dbReference>
<dbReference type="SMART" id="SM00534">
    <property type="entry name" value="MUTSac"/>
    <property type="match status" value="1"/>
</dbReference>
<accession>A0A368UM08</accession>
<keyword evidence="5 7" id="KW-0694">RNA-binding</keyword>
<keyword evidence="12" id="KW-1185">Reference proteome</keyword>
<dbReference type="InterPro" id="IPR000432">
    <property type="entry name" value="DNA_mismatch_repair_MutS_C"/>
</dbReference>
<comment type="subunit">
    <text evidence="7">Homodimer. Binds to stalled ribosomes, contacting rRNA.</text>
</comment>
<dbReference type="GO" id="GO:0030983">
    <property type="term" value="F:mismatched DNA binding"/>
    <property type="evidence" value="ECO:0007669"/>
    <property type="project" value="InterPro"/>
</dbReference>
<dbReference type="GO" id="GO:0140664">
    <property type="term" value="F:ATP-dependent DNA damage sensor activity"/>
    <property type="evidence" value="ECO:0007669"/>
    <property type="project" value="InterPro"/>
</dbReference>
<keyword evidence="1 7" id="KW-0699">rRNA-binding</keyword>
<organism evidence="11 12">
    <name type="scientific">Marinilabilia salmonicolor</name>
    <dbReference type="NCBI Taxonomy" id="989"/>
    <lineage>
        <taxon>Bacteria</taxon>
        <taxon>Pseudomonadati</taxon>
        <taxon>Bacteroidota</taxon>
        <taxon>Bacteroidia</taxon>
        <taxon>Marinilabiliales</taxon>
        <taxon>Marinilabiliaceae</taxon>
        <taxon>Marinilabilia</taxon>
    </lineage>
</organism>
<keyword evidence="4 7" id="KW-0067">ATP-binding</keyword>
<dbReference type="GO" id="GO:0072344">
    <property type="term" value="P:rescue of stalled ribosome"/>
    <property type="evidence" value="ECO:0007669"/>
    <property type="project" value="UniProtKB-UniRule"/>
</dbReference>
<feature type="coiled-coil region" evidence="8">
    <location>
        <begin position="583"/>
        <end position="642"/>
    </location>
</feature>
<feature type="region of interest" description="Disordered" evidence="9">
    <location>
        <begin position="661"/>
        <end position="703"/>
    </location>
</feature>
<dbReference type="Pfam" id="PF00488">
    <property type="entry name" value="MutS_V"/>
    <property type="match status" value="1"/>
</dbReference>
<dbReference type="GO" id="GO:0045910">
    <property type="term" value="P:negative regulation of DNA recombination"/>
    <property type="evidence" value="ECO:0007669"/>
    <property type="project" value="InterPro"/>
</dbReference>
<feature type="compositionally biased region" description="Basic and acidic residues" evidence="9">
    <location>
        <begin position="674"/>
        <end position="695"/>
    </location>
</feature>
<evidence type="ECO:0000259" key="10">
    <source>
        <dbReference type="PROSITE" id="PS50828"/>
    </source>
</evidence>
<dbReference type="Proteomes" id="UP000252733">
    <property type="component" value="Unassembled WGS sequence"/>
</dbReference>
<evidence type="ECO:0000256" key="5">
    <source>
        <dbReference type="ARBA" id="ARBA00022884"/>
    </source>
</evidence>
<keyword evidence="7" id="KW-0540">Nuclease</keyword>
<dbReference type="InterPro" id="IPR036063">
    <property type="entry name" value="Smr_dom_sf"/>
</dbReference>
<keyword evidence="2 7" id="KW-0547">Nucleotide-binding</keyword>
<dbReference type="InterPro" id="IPR045076">
    <property type="entry name" value="MutS"/>
</dbReference>
<protein>
    <recommendedName>
        <fullName evidence="7">Endonuclease MutS2</fullName>
        <ecNumber evidence="7">3.1.-.-</ecNumber>
    </recommendedName>
    <alternativeName>
        <fullName evidence="7">Ribosome-associated protein quality control-upstream factor</fullName>
        <shortName evidence="7">RQC-upstream factor</shortName>
        <shortName evidence="7">RqcU</shortName>
        <ecNumber evidence="7">3.6.4.-</ecNumber>
    </alternativeName>
</protein>
<dbReference type="GO" id="GO:0005524">
    <property type="term" value="F:ATP binding"/>
    <property type="evidence" value="ECO:0007669"/>
    <property type="project" value="UniProtKB-UniRule"/>
</dbReference>
<dbReference type="Gene3D" id="3.30.1370.110">
    <property type="match status" value="1"/>
</dbReference>
<dbReference type="SMART" id="SM00463">
    <property type="entry name" value="SMR"/>
    <property type="match status" value="1"/>
</dbReference>
<gene>
    <name evidence="7" type="primary">mutS2</name>
    <name evidence="7" type="synonym">rqcU</name>
    <name evidence="11" type="ORF">DFO77_13231</name>
</gene>
<dbReference type="PROSITE" id="PS50828">
    <property type="entry name" value="SMR"/>
    <property type="match status" value="1"/>
</dbReference>
<dbReference type="InterPro" id="IPR007696">
    <property type="entry name" value="DNA_mismatch_repair_MutS_core"/>
</dbReference>
<comment type="caution">
    <text evidence="11">The sequence shown here is derived from an EMBL/GenBank/DDBJ whole genome shotgun (WGS) entry which is preliminary data.</text>
</comment>
<dbReference type="InterPro" id="IPR027417">
    <property type="entry name" value="P-loop_NTPase"/>
</dbReference>
<dbReference type="NCBIfam" id="TIGR01069">
    <property type="entry name" value="mutS2"/>
    <property type="match status" value="1"/>
</dbReference>
<feature type="binding site" evidence="7">
    <location>
        <begin position="360"/>
        <end position="367"/>
    </location>
    <ligand>
        <name>ATP</name>
        <dbReference type="ChEBI" id="CHEBI:30616"/>
    </ligand>
</feature>
<dbReference type="InterPro" id="IPR002625">
    <property type="entry name" value="Smr_dom"/>
</dbReference>
<evidence type="ECO:0000256" key="9">
    <source>
        <dbReference type="SAM" id="MobiDB-lite"/>
    </source>
</evidence>
<comment type="similarity">
    <text evidence="7">Belongs to the DNA mismatch repair MutS family. MutS2 subfamily.</text>
</comment>
<dbReference type="InterPro" id="IPR005747">
    <property type="entry name" value="MutS2"/>
</dbReference>
<evidence type="ECO:0000256" key="3">
    <source>
        <dbReference type="ARBA" id="ARBA00022801"/>
    </source>
</evidence>
<dbReference type="Gene3D" id="3.40.50.300">
    <property type="entry name" value="P-loop containing nucleotide triphosphate hydrolases"/>
    <property type="match status" value="1"/>
</dbReference>
<dbReference type="EMBL" id="QPIZ01000032">
    <property type="protein sequence ID" value="RCW29050.1"/>
    <property type="molecule type" value="Genomic_DNA"/>
</dbReference>
<comment type="function">
    <text evidence="7">Endonuclease that is involved in the suppression of homologous recombination and thus may have a key role in the control of bacterial genetic diversity.</text>
</comment>
<dbReference type="SUPFAM" id="SSF160443">
    <property type="entry name" value="SMR domain-like"/>
    <property type="match status" value="1"/>
</dbReference>
<keyword evidence="6 7" id="KW-0238">DNA-binding</keyword>
<feature type="domain" description="Smr" evidence="10">
    <location>
        <begin position="776"/>
        <end position="851"/>
    </location>
</feature>